<reference evidence="7 8" key="1">
    <citation type="submission" date="2021-07" db="EMBL/GenBank/DDBJ databases">
        <title>Mesonia aestuariivivens sp. nov., isolated from a tidal flat.</title>
        <authorList>
            <person name="Kim Y.-O."/>
            <person name="Yoon J.-H."/>
        </authorList>
    </citation>
    <scope>NUCLEOTIDE SEQUENCE [LARGE SCALE GENOMIC DNA]</scope>
    <source>
        <strain evidence="7 8">JHPTF-M18</strain>
    </source>
</reference>
<dbReference type="Pfam" id="PF02826">
    <property type="entry name" value="2-Hacid_dh_C"/>
    <property type="match status" value="1"/>
</dbReference>
<keyword evidence="8" id="KW-1185">Reference proteome</keyword>
<organism evidence="7 8">
    <name type="scientific">Mesonia aestuariivivens</name>
    <dbReference type="NCBI Taxonomy" id="2796128"/>
    <lineage>
        <taxon>Bacteria</taxon>
        <taxon>Pseudomonadati</taxon>
        <taxon>Bacteroidota</taxon>
        <taxon>Flavobacteriia</taxon>
        <taxon>Flavobacteriales</taxon>
        <taxon>Flavobacteriaceae</taxon>
        <taxon>Mesonia</taxon>
    </lineage>
</organism>
<evidence type="ECO:0000256" key="2">
    <source>
        <dbReference type="ARBA" id="ARBA00023002"/>
    </source>
</evidence>
<keyword evidence="3" id="KW-0520">NAD</keyword>
<dbReference type="InterPro" id="IPR006139">
    <property type="entry name" value="D-isomer_2_OHA_DH_cat_dom"/>
</dbReference>
<sequence length="298" mass="33972">MRKFKKLVVVDETKMNTEALDRLNEYAENVEVYHDQPSFDELKNRVKDTEAIIVSWQTEISKEIIDAATSLKYIGMACSLYDNESANVAVDYAEKKNIEVTGIFDYGDPGVIEFIISGLIQLLHGFGEHQWQENPVELSGRKIGIIGLGTTGQLLAKALISLNVEVFYFSRTRKPEFENDQLQYLELNDLLNTCEIISIHLPKNTVLLNEKEFKEFGENKILINTSLGLVFELSSFENWLKLSNNYTIVDGDATTSLPQSLKNTKNLINHQKSAGWSKETQERLSVKVLENIKQFKNR</sequence>
<evidence type="ECO:0000256" key="4">
    <source>
        <dbReference type="RuleBase" id="RU003719"/>
    </source>
</evidence>
<protein>
    <submittedName>
        <fullName evidence="7">Dihydrofolate reductase</fullName>
    </submittedName>
</protein>
<name>A0ABS6W0T9_9FLAO</name>
<dbReference type="InterPro" id="IPR006140">
    <property type="entry name" value="D-isomer_DH_NAD-bd"/>
</dbReference>
<feature type="domain" description="D-isomer specific 2-hydroxyacid dehydrogenase catalytic" evidence="5">
    <location>
        <begin position="14"/>
        <end position="296"/>
    </location>
</feature>
<keyword evidence="2 4" id="KW-0560">Oxidoreductase</keyword>
<proteinExistence type="inferred from homology"/>
<evidence type="ECO:0000313" key="7">
    <source>
        <dbReference type="EMBL" id="MBW2961475.1"/>
    </source>
</evidence>
<dbReference type="Proteomes" id="UP000719267">
    <property type="component" value="Unassembled WGS sequence"/>
</dbReference>
<dbReference type="PANTHER" id="PTHR43761">
    <property type="entry name" value="D-ISOMER SPECIFIC 2-HYDROXYACID DEHYDROGENASE FAMILY PROTEIN (AFU_ORTHOLOGUE AFUA_1G13630)"/>
    <property type="match status" value="1"/>
</dbReference>
<accession>A0ABS6W0T9</accession>
<evidence type="ECO:0000259" key="5">
    <source>
        <dbReference type="Pfam" id="PF00389"/>
    </source>
</evidence>
<evidence type="ECO:0000256" key="3">
    <source>
        <dbReference type="ARBA" id="ARBA00023027"/>
    </source>
</evidence>
<feature type="domain" description="D-isomer specific 2-hydroxyacid dehydrogenase NAD-binding" evidence="6">
    <location>
        <begin position="128"/>
        <end position="232"/>
    </location>
</feature>
<evidence type="ECO:0000259" key="6">
    <source>
        <dbReference type="Pfam" id="PF02826"/>
    </source>
</evidence>
<gene>
    <name evidence="7" type="ORF">KW502_06655</name>
</gene>
<comment type="similarity">
    <text evidence="1 4">Belongs to the D-isomer specific 2-hydroxyacid dehydrogenase family.</text>
</comment>
<evidence type="ECO:0000313" key="8">
    <source>
        <dbReference type="Proteomes" id="UP000719267"/>
    </source>
</evidence>
<dbReference type="InterPro" id="IPR050418">
    <property type="entry name" value="D-iso_2-hydroxyacid_DH_PdxB"/>
</dbReference>
<dbReference type="RefSeq" id="WP_219039758.1">
    <property type="nucleotide sequence ID" value="NZ_JAHWDF010000005.1"/>
</dbReference>
<dbReference type="PANTHER" id="PTHR43761:SF1">
    <property type="entry name" value="D-ISOMER SPECIFIC 2-HYDROXYACID DEHYDROGENASE CATALYTIC DOMAIN-CONTAINING PROTEIN-RELATED"/>
    <property type="match status" value="1"/>
</dbReference>
<dbReference type="EMBL" id="JAHWDF010000005">
    <property type="protein sequence ID" value="MBW2961475.1"/>
    <property type="molecule type" value="Genomic_DNA"/>
</dbReference>
<evidence type="ECO:0000256" key="1">
    <source>
        <dbReference type="ARBA" id="ARBA00005854"/>
    </source>
</evidence>
<comment type="caution">
    <text evidence="7">The sequence shown here is derived from an EMBL/GenBank/DDBJ whole genome shotgun (WGS) entry which is preliminary data.</text>
</comment>
<dbReference type="Pfam" id="PF00389">
    <property type="entry name" value="2-Hacid_dh"/>
    <property type="match status" value="1"/>
</dbReference>